<evidence type="ECO:0000313" key="4">
    <source>
        <dbReference type="EMBL" id="VEI70514.1"/>
    </source>
</evidence>
<dbReference type="SUPFAM" id="SSF53901">
    <property type="entry name" value="Thiolase-like"/>
    <property type="match status" value="1"/>
</dbReference>
<dbReference type="EC" id="2.3.1.94" evidence="4"/>
<protein>
    <submittedName>
        <fullName evidence="4">Erythronolide synthase, modules 1 and 2</fullName>
        <ecNumber evidence="4">2.3.1.94</ecNumber>
    </submittedName>
</protein>
<dbReference type="Gene3D" id="3.40.47.10">
    <property type="match status" value="2"/>
</dbReference>
<dbReference type="EMBL" id="LR134493">
    <property type="protein sequence ID" value="VEI70514.1"/>
    <property type="molecule type" value="Genomic_DNA"/>
</dbReference>
<keyword evidence="4" id="KW-0012">Acyltransferase</keyword>
<dbReference type="Proteomes" id="UP000624159">
    <property type="component" value="Unassembled WGS sequence"/>
</dbReference>
<keyword evidence="6" id="KW-1185">Reference proteome</keyword>
<dbReference type="GO" id="GO:0047879">
    <property type="term" value="F:erythronolide synthase activity"/>
    <property type="evidence" value="ECO:0007669"/>
    <property type="project" value="UniProtKB-EC"/>
</dbReference>
<dbReference type="AlphaFoldDB" id="A0A3S4X3W8"/>
<dbReference type="PROSITE" id="PS52004">
    <property type="entry name" value="KS3_2"/>
    <property type="match status" value="1"/>
</dbReference>
<dbReference type="PANTHER" id="PTHR43074">
    <property type="entry name" value="OMEGA-3 POLYUNSATURATED FATTY ACID SYNTHASE PFAB-RELATED"/>
    <property type="match status" value="1"/>
</dbReference>
<evidence type="ECO:0000313" key="3">
    <source>
        <dbReference type="EMBL" id="MBH1932563.1"/>
    </source>
</evidence>
<reference evidence="3 6" key="2">
    <citation type="submission" date="2020-11" db="EMBL/GenBank/DDBJ databases">
        <title>Enhanced detection system for hospital associated transmission using whole genome sequencing surveillance.</title>
        <authorList>
            <person name="Harrison L.H."/>
            <person name="Van Tyne D."/>
            <person name="Marsh J.W."/>
            <person name="Griffith M.P."/>
            <person name="Snyder D.J."/>
            <person name="Cooper V.S."/>
            <person name="Mustapha M."/>
        </authorList>
    </citation>
    <scope>NUCLEOTIDE SEQUENCE [LARGE SCALE GENOMIC DNA]</scope>
    <source>
        <strain evidence="3 6">SER00230</strain>
    </source>
</reference>
<proteinExistence type="inferred from homology"/>
<sequence length="408" mass="43075">MKQRVIASGWGQCSPLAADVPTLIEAIAAGRCATSAPWFDNDDDWQNLRLGNNPHTARAARADAAPWQQLQPVIDEALTMAGLPASALQGPRVRVFLAGNGMRPNIADFAGYQDRNDAEDLLFFPAIKQLHADSYAQDALARRFVETYRLDWPPTSVYSASNSSLTALHLAQAGIAAGQTDVALVAGWLKIVLQDVVFMGGQDMLGNGQSQPFNNQDNSVLLADGAVALVIESEEHARRRGVTPAIAISSSVCRQSSGGRGGAFTADFRTIAQTIDGALQAAGLTPQDIACALPHANGTVAGDKAEAMALQKVWGRNGIPVVSYKGQAGYVATCSGVLDFMLAADALLQRRLLAATGRHPVDAALAIHVHMDAPPLSLRTPHLLKSGIGLDGSVIAMVLSDCREGIDE</sequence>
<evidence type="ECO:0000256" key="1">
    <source>
        <dbReference type="RuleBase" id="RU003694"/>
    </source>
</evidence>
<organism evidence="4 5">
    <name type="scientific">Serratia rubidaea</name>
    <name type="common">Serratia marinorubra</name>
    <dbReference type="NCBI Taxonomy" id="61652"/>
    <lineage>
        <taxon>Bacteria</taxon>
        <taxon>Pseudomonadati</taxon>
        <taxon>Pseudomonadota</taxon>
        <taxon>Gammaproteobacteria</taxon>
        <taxon>Enterobacterales</taxon>
        <taxon>Yersiniaceae</taxon>
        <taxon>Serratia</taxon>
    </lineage>
</organism>
<comment type="similarity">
    <text evidence="1">Belongs to the thiolase-like superfamily. Beta-ketoacyl-ACP synthases family.</text>
</comment>
<dbReference type="InterPro" id="IPR014031">
    <property type="entry name" value="Ketoacyl_synth_C"/>
</dbReference>
<dbReference type="Pfam" id="PF00109">
    <property type="entry name" value="ketoacyl-synt"/>
    <property type="match status" value="1"/>
</dbReference>
<gene>
    <name evidence="4" type="primary">eryA</name>
    <name evidence="3" type="ORF">I5U13_23175</name>
    <name evidence="4" type="ORF">NCTC10036_04025</name>
</gene>
<dbReference type="SMART" id="SM00825">
    <property type="entry name" value="PKS_KS"/>
    <property type="match status" value="1"/>
</dbReference>
<accession>A0A3S4X3W8</accession>
<keyword evidence="1 4" id="KW-0808">Transferase</keyword>
<evidence type="ECO:0000313" key="5">
    <source>
        <dbReference type="Proteomes" id="UP000281904"/>
    </source>
</evidence>
<dbReference type="InterPro" id="IPR014030">
    <property type="entry name" value="Ketoacyl_synth_N"/>
</dbReference>
<evidence type="ECO:0000259" key="2">
    <source>
        <dbReference type="PROSITE" id="PS52004"/>
    </source>
</evidence>
<dbReference type="InterPro" id="IPR016039">
    <property type="entry name" value="Thiolase-like"/>
</dbReference>
<dbReference type="EMBL" id="JADULK010000019">
    <property type="protein sequence ID" value="MBH1932563.1"/>
    <property type="molecule type" value="Genomic_DNA"/>
</dbReference>
<name>A0A3S4X3W8_SERRU</name>
<dbReference type="InterPro" id="IPR052568">
    <property type="entry name" value="PKS-FAS_Synthase"/>
</dbReference>
<feature type="domain" description="Ketosynthase family 3 (KS3)" evidence="2">
    <location>
        <begin position="1"/>
        <end position="401"/>
    </location>
</feature>
<dbReference type="Pfam" id="PF02801">
    <property type="entry name" value="Ketoacyl-synt_C"/>
    <property type="match status" value="1"/>
</dbReference>
<dbReference type="PANTHER" id="PTHR43074:SF1">
    <property type="entry name" value="BETA-KETOACYL SYNTHASE FAMILY PROTEIN-RELATED"/>
    <property type="match status" value="1"/>
</dbReference>
<dbReference type="InterPro" id="IPR020841">
    <property type="entry name" value="PKS_Beta-ketoAc_synthase_dom"/>
</dbReference>
<reference evidence="4 5" key="1">
    <citation type="submission" date="2018-12" db="EMBL/GenBank/DDBJ databases">
        <authorList>
            <consortium name="Pathogen Informatics"/>
        </authorList>
    </citation>
    <scope>NUCLEOTIDE SEQUENCE [LARGE SCALE GENOMIC DNA]</scope>
    <source>
        <strain evidence="4 5">NCTC10036</strain>
    </source>
</reference>
<dbReference type="RefSeq" id="WP_126532704.1">
    <property type="nucleotide sequence ID" value="NZ_JADULK010000019.1"/>
</dbReference>
<evidence type="ECO:0000313" key="6">
    <source>
        <dbReference type="Proteomes" id="UP000624159"/>
    </source>
</evidence>
<dbReference type="Proteomes" id="UP000281904">
    <property type="component" value="Chromosome"/>
</dbReference>